<dbReference type="OrthoDB" id="1936008at2"/>
<dbReference type="Pfam" id="PF00482">
    <property type="entry name" value="T2SSF"/>
    <property type="match status" value="2"/>
</dbReference>
<evidence type="ECO:0000256" key="4">
    <source>
        <dbReference type="ARBA" id="ARBA00022692"/>
    </source>
</evidence>
<dbReference type="AlphaFoldDB" id="A0A1M5T280"/>
<evidence type="ECO:0000256" key="2">
    <source>
        <dbReference type="ARBA" id="ARBA00005745"/>
    </source>
</evidence>
<feature type="transmembrane region" description="Helical" evidence="7">
    <location>
        <begin position="212"/>
        <end position="235"/>
    </location>
</feature>
<evidence type="ECO:0000256" key="6">
    <source>
        <dbReference type="ARBA" id="ARBA00023136"/>
    </source>
</evidence>
<reference evidence="9 10" key="1">
    <citation type="submission" date="2016-11" db="EMBL/GenBank/DDBJ databases">
        <authorList>
            <person name="Jaros S."/>
            <person name="Januszkiewicz K."/>
            <person name="Wedrychowicz H."/>
        </authorList>
    </citation>
    <scope>NUCLEOTIDE SEQUENCE [LARGE SCALE GENOMIC DNA]</scope>
    <source>
        <strain evidence="9 10">DSM 3089</strain>
    </source>
</reference>
<keyword evidence="4 7" id="KW-0812">Transmembrane</keyword>
<evidence type="ECO:0000259" key="8">
    <source>
        <dbReference type="Pfam" id="PF00482"/>
    </source>
</evidence>
<dbReference type="STRING" id="1121306.SAMN02745196_00410"/>
<evidence type="ECO:0000256" key="1">
    <source>
        <dbReference type="ARBA" id="ARBA00004651"/>
    </source>
</evidence>
<dbReference type="EMBL" id="FQXP01000003">
    <property type="protein sequence ID" value="SHH44894.1"/>
    <property type="molecule type" value="Genomic_DNA"/>
</dbReference>
<dbReference type="InterPro" id="IPR003004">
    <property type="entry name" value="GspF/PilC"/>
</dbReference>
<feature type="domain" description="Type II secretion system protein GspF" evidence="8">
    <location>
        <begin position="267"/>
        <end position="387"/>
    </location>
</feature>
<proteinExistence type="inferred from homology"/>
<accession>A0A1M5T280</accession>
<dbReference type="InterPro" id="IPR042094">
    <property type="entry name" value="T2SS_GspF_sf"/>
</dbReference>
<comment type="subcellular location">
    <subcellularLocation>
        <location evidence="1">Cell membrane</location>
        <topology evidence="1">Multi-pass membrane protein</topology>
    </subcellularLocation>
</comment>
<feature type="transmembrane region" description="Helical" evidence="7">
    <location>
        <begin position="168"/>
        <end position="192"/>
    </location>
</feature>
<keyword evidence="5 7" id="KW-1133">Transmembrane helix</keyword>
<organism evidence="9 10">
    <name type="scientific">Clostridium collagenovorans DSM 3089</name>
    <dbReference type="NCBI Taxonomy" id="1121306"/>
    <lineage>
        <taxon>Bacteria</taxon>
        <taxon>Bacillati</taxon>
        <taxon>Bacillota</taxon>
        <taxon>Clostridia</taxon>
        <taxon>Eubacteriales</taxon>
        <taxon>Clostridiaceae</taxon>
        <taxon>Clostridium</taxon>
    </lineage>
</organism>
<dbReference type="PANTHER" id="PTHR30012:SF0">
    <property type="entry name" value="TYPE II SECRETION SYSTEM PROTEIN F-RELATED"/>
    <property type="match status" value="1"/>
</dbReference>
<comment type="similarity">
    <text evidence="2">Belongs to the GSP F family.</text>
</comment>
<evidence type="ECO:0000313" key="9">
    <source>
        <dbReference type="EMBL" id="SHH44894.1"/>
    </source>
</evidence>
<dbReference type="Proteomes" id="UP000184526">
    <property type="component" value="Unassembled WGS sequence"/>
</dbReference>
<dbReference type="InterPro" id="IPR018076">
    <property type="entry name" value="T2SS_GspF_dom"/>
</dbReference>
<evidence type="ECO:0000256" key="5">
    <source>
        <dbReference type="ARBA" id="ARBA00022989"/>
    </source>
</evidence>
<name>A0A1M5T280_9CLOT</name>
<feature type="transmembrane region" description="Helical" evidence="7">
    <location>
        <begin position="368"/>
        <end position="389"/>
    </location>
</feature>
<dbReference type="GO" id="GO:0005886">
    <property type="term" value="C:plasma membrane"/>
    <property type="evidence" value="ECO:0007669"/>
    <property type="project" value="UniProtKB-SubCell"/>
</dbReference>
<dbReference type="Gene3D" id="1.20.81.30">
    <property type="entry name" value="Type II secretion system (T2SS), domain F"/>
    <property type="match status" value="2"/>
</dbReference>
<keyword evidence="3" id="KW-1003">Cell membrane</keyword>
<keyword evidence="10" id="KW-1185">Reference proteome</keyword>
<protein>
    <submittedName>
        <fullName evidence="9">Type II secretion system protein F (GspF)</fullName>
    </submittedName>
</protein>
<dbReference type="RefSeq" id="WP_072829555.1">
    <property type="nucleotide sequence ID" value="NZ_FQXP01000003.1"/>
</dbReference>
<evidence type="ECO:0000256" key="7">
    <source>
        <dbReference type="SAM" id="Phobius"/>
    </source>
</evidence>
<sequence length="395" mass="45124">MKFKYKVIDDKGEILKGITTSECNDIEELYLDFRRSNYKVIALKKANREEFFKREKKVTYKELSDISYSVGSMLKAGLSINKTLSILKDDIEKSLIKESFNIILQDIFQGKAIHESFSKHSNIFPRFFLSLLLIGERSGNIDSIFMYISTYYENLHVMNEKIKKSLRYPLIVMSAALMVTLLILNFSIPTFVNTINNIGGKPSSMLESIMKINQFINENIVLLILLIILVIYFIVRKIKSTDLSRTLLKSPVIGKIVMLNSNFNIITSLKVLTQTGTDIINTMELITRCIENTVIKEKMISATMNIRNGKGITESLSKAEIFDTGSLAMIRVGEETGEVDKGFTMVEKRLKEKLEKTIERTIDILQPCFILFLAVITVFIIISVLYPMMDMMNSI</sequence>
<keyword evidence="6 7" id="KW-0472">Membrane</keyword>
<evidence type="ECO:0000313" key="10">
    <source>
        <dbReference type="Proteomes" id="UP000184526"/>
    </source>
</evidence>
<dbReference type="PRINTS" id="PR00812">
    <property type="entry name" value="BCTERIALGSPF"/>
</dbReference>
<evidence type="ECO:0000256" key="3">
    <source>
        <dbReference type="ARBA" id="ARBA00022475"/>
    </source>
</evidence>
<gene>
    <name evidence="9" type="ORF">SAMN02745196_00410</name>
</gene>
<feature type="domain" description="Type II secretion system protein GspF" evidence="8">
    <location>
        <begin position="70"/>
        <end position="189"/>
    </location>
</feature>
<dbReference type="PANTHER" id="PTHR30012">
    <property type="entry name" value="GENERAL SECRETION PATHWAY PROTEIN"/>
    <property type="match status" value="1"/>
</dbReference>